<protein>
    <recommendedName>
        <fullName evidence="3">ATP-binding protein</fullName>
    </recommendedName>
</protein>
<comment type="caution">
    <text evidence="1">The sequence shown here is derived from an EMBL/GenBank/DDBJ whole genome shotgun (WGS) entry which is preliminary data.</text>
</comment>
<evidence type="ECO:0008006" key="3">
    <source>
        <dbReference type="Google" id="ProtNLM"/>
    </source>
</evidence>
<proteinExistence type="predicted"/>
<dbReference type="Gene3D" id="3.30.565.10">
    <property type="entry name" value="Histidine kinase-like ATPase, C-terminal domain"/>
    <property type="match status" value="1"/>
</dbReference>
<reference evidence="1 2" key="1">
    <citation type="submission" date="2020-07" db="EMBL/GenBank/DDBJ databases">
        <title>Genomic Encyclopedia of Type Strains, Phase IV (KMG-IV): sequencing the most valuable type-strain genomes for metagenomic binning, comparative biology and taxonomic classification.</title>
        <authorList>
            <person name="Goeker M."/>
        </authorList>
    </citation>
    <scope>NUCLEOTIDE SEQUENCE [LARGE SCALE GENOMIC DNA]</scope>
    <source>
        <strain evidence="1 2">DSM 29043</strain>
    </source>
</reference>
<dbReference type="SUPFAM" id="SSF55874">
    <property type="entry name" value="ATPase domain of HSP90 chaperone/DNA topoisomerase II/histidine kinase"/>
    <property type="match status" value="1"/>
</dbReference>
<evidence type="ECO:0000313" key="1">
    <source>
        <dbReference type="EMBL" id="NYH96703.1"/>
    </source>
</evidence>
<dbReference type="AlphaFoldDB" id="A0A7Y9Y0W9"/>
<dbReference type="InterPro" id="IPR036890">
    <property type="entry name" value="HATPase_C_sf"/>
</dbReference>
<dbReference type="RefSeq" id="WP_179408513.1">
    <property type="nucleotide sequence ID" value="NZ_BMGF01000007.1"/>
</dbReference>
<accession>A0A7Y9Y0W9</accession>
<organism evidence="1 2">
    <name type="scientific">Novosphingobium marinum</name>
    <dbReference type="NCBI Taxonomy" id="1514948"/>
    <lineage>
        <taxon>Bacteria</taxon>
        <taxon>Pseudomonadati</taxon>
        <taxon>Pseudomonadota</taxon>
        <taxon>Alphaproteobacteria</taxon>
        <taxon>Sphingomonadales</taxon>
        <taxon>Sphingomonadaceae</taxon>
        <taxon>Novosphingobium</taxon>
    </lineage>
</organism>
<dbReference type="Proteomes" id="UP000522081">
    <property type="component" value="Unassembled WGS sequence"/>
</dbReference>
<sequence>MKYEPIRASVSPETIGKVTRLFNGSLSDILNELLQNARRAGASVVNVTTTPQENGLRITLDDNGCGIDDPVRVLALGASRWDAAVANGEDPAGMGVFSLAGKATVIESRPSSSSDAWRIEIAPAAWTGDVDIVVDRSNRTTGTSVSFVVPGVDEGTAENALREAVQFFPVPVCFHGKEMPKKDFLCGAIHVEDWRGSRIGVFQGRTYHRAPTVNFHGVAVFARLFEIPQIGKQEMHARIDIGHTPELQLVLPARKEFVENAGLDALKVACEAACYRAIAAQTSHSLSFERYRRAAELGINLAEAEAVLNAWEPDIADNESGSEAGQRRTITSEEFLMDAQEAHFGQIIARALHGTPIRAKLVDRNTAFEGYSWYDELRELSDPTFIVHADGTIHTVDAIAADPPLPAISAAQEIHLEYAIKEQGCSTAQRERVKADIVLTFPDGCCSDGIEDVTIAYVSSDSLQPDGLVDLLDNACFSAWNDSDADSWDTQHDRFLRDARELAYRILVGENAAIASQFRDAVARIMWTLPKGKSVTIGFTHDSPIDVAVSDLEQAT</sequence>
<keyword evidence="2" id="KW-1185">Reference proteome</keyword>
<gene>
    <name evidence="1" type="ORF">FHS75_003054</name>
</gene>
<name>A0A7Y9Y0W9_9SPHN</name>
<dbReference type="EMBL" id="JACBZF010000006">
    <property type="protein sequence ID" value="NYH96703.1"/>
    <property type="molecule type" value="Genomic_DNA"/>
</dbReference>
<evidence type="ECO:0000313" key="2">
    <source>
        <dbReference type="Proteomes" id="UP000522081"/>
    </source>
</evidence>